<evidence type="ECO:0000256" key="1">
    <source>
        <dbReference type="SAM" id="MobiDB-lite"/>
    </source>
</evidence>
<evidence type="ECO:0000313" key="2">
    <source>
        <dbReference type="EMBL" id="MEU9579915.1"/>
    </source>
</evidence>
<proteinExistence type="predicted"/>
<dbReference type="InterPro" id="IPR029475">
    <property type="entry name" value="DUF6807"/>
</dbReference>
<keyword evidence="3" id="KW-1185">Reference proteome</keyword>
<dbReference type="Pfam" id="PF14100">
    <property type="entry name" value="DUF6807"/>
    <property type="match status" value="1"/>
</dbReference>
<dbReference type="RefSeq" id="WP_359275212.1">
    <property type="nucleotide sequence ID" value="NZ_JBEZNA010000059.1"/>
</dbReference>
<accession>A0ABV3EUL0</accession>
<feature type="region of interest" description="Disordered" evidence="1">
    <location>
        <begin position="1"/>
        <end position="22"/>
    </location>
</feature>
<dbReference type="Proteomes" id="UP001551584">
    <property type="component" value="Unassembled WGS sequence"/>
</dbReference>
<name>A0ABV3EUL0_9ACTN</name>
<sequence length="305" mass="32229">MTEPAPVAPAPVPGAPAAAPRTDAPSAADVLAELRCAGRTVARYAVRPGLDPRLSPRPYLHPVTTLGGVPVTEEMPGDHLHHLGAGIAVPDVDGHSFWGGRTFVRDRGPVLLDNHGTQRHTGWRLKEDGRFEEDLVWEADGAVLLHERRTVTATALTGRAWALGLTFALTPAGGAVTIGSPATNGRPGAGYGGFFWRAPKEAGVPAVFTGAADGEEAVHGRTADWLALAGDGWTLLFAGADDTTRRDPWFVRSTEYPGVGSSLAWSRPLTVPAGRPLVRRLLTVVADGRLDRRAAHDLVREATAA</sequence>
<dbReference type="EMBL" id="JBEZNA010000059">
    <property type="protein sequence ID" value="MEU9579915.1"/>
    <property type="molecule type" value="Genomic_DNA"/>
</dbReference>
<comment type="caution">
    <text evidence="2">The sequence shown here is derived from an EMBL/GenBank/DDBJ whole genome shotgun (WGS) entry which is preliminary data.</text>
</comment>
<protein>
    <submittedName>
        <fullName evidence="2">PmoA family protein</fullName>
    </submittedName>
</protein>
<organism evidence="2 3">
    <name type="scientific">Streptomyces chilikensis</name>
    <dbReference type="NCBI Taxonomy" id="1194079"/>
    <lineage>
        <taxon>Bacteria</taxon>
        <taxon>Bacillati</taxon>
        <taxon>Actinomycetota</taxon>
        <taxon>Actinomycetes</taxon>
        <taxon>Kitasatosporales</taxon>
        <taxon>Streptomycetaceae</taxon>
        <taxon>Streptomyces</taxon>
    </lineage>
</organism>
<reference evidence="2 3" key="1">
    <citation type="submission" date="2024-06" db="EMBL/GenBank/DDBJ databases">
        <title>The Natural Products Discovery Center: Release of the First 8490 Sequenced Strains for Exploring Actinobacteria Biosynthetic Diversity.</title>
        <authorList>
            <person name="Kalkreuter E."/>
            <person name="Kautsar S.A."/>
            <person name="Yang D."/>
            <person name="Bader C.D."/>
            <person name="Teijaro C.N."/>
            <person name="Fluegel L."/>
            <person name="Davis C.M."/>
            <person name="Simpson J.R."/>
            <person name="Lauterbach L."/>
            <person name="Steele A.D."/>
            <person name="Gui C."/>
            <person name="Meng S."/>
            <person name="Li G."/>
            <person name="Viehrig K."/>
            <person name="Ye F."/>
            <person name="Su P."/>
            <person name="Kiefer A.F."/>
            <person name="Nichols A."/>
            <person name="Cepeda A.J."/>
            <person name="Yan W."/>
            <person name="Fan B."/>
            <person name="Jiang Y."/>
            <person name="Adhikari A."/>
            <person name="Zheng C.-J."/>
            <person name="Schuster L."/>
            <person name="Cowan T.M."/>
            <person name="Smanski M.J."/>
            <person name="Chevrette M.G."/>
            <person name="De Carvalho L.P.S."/>
            <person name="Shen B."/>
        </authorList>
    </citation>
    <scope>NUCLEOTIDE SEQUENCE [LARGE SCALE GENOMIC DNA]</scope>
    <source>
        <strain evidence="2 3">NPDC048117</strain>
    </source>
</reference>
<feature type="compositionally biased region" description="Pro residues" evidence="1">
    <location>
        <begin position="1"/>
        <end position="14"/>
    </location>
</feature>
<evidence type="ECO:0000313" key="3">
    <source>
        <dbReference type="Proteomes" id="UP001551584"/>
    </source>
</evidence>
<gene>
    <name evidence="2" type="ORF">AB0D95_22035</name>
</gene>